<keyword evidence="2" id="KW-1185">Reference proteome</keyword>
<name>A0ACC2JTY5_9PEZI</name>
<proteinExistence type="predicted"/>
<evidence type="ECO:0000313" key="1">
    <source>
        <dbReference type="EMBL" id="KAJ8130985.1"/>
    </source>
</evidence>
<dbReference type="Proteomes" id="UP001153332">
    <property type="component" value="Unassembled WGS sequence"/>
</dbReference>
<evidence type="ECO:0000313" key="2">
    <source>
        <dbReference type="Proteomes" id="UP001153332"/>
    </source>
</evidence>
<dbReference type="EMBL" id="JAPUUL010000381">
    <property type="protein sequence ID" value="KAJ8130985.1"/>
    <property type="molecule type" value="Genomic_DNA"/>
</dbReference>
<comment type="caution">
    <text evidence="1">The sequence shown here is derived from an EMBL/GenBank/DDBJ whole genome shotgun (WGS) entry which is preliminary data.</text>
</comment>
<organism evidence="1 2">
    <name type="scientific">Lasiodiplodia mahajangana</name>
    <dbReference type="NCBI Taxonomy" id="1108764"/>
    <lineage>
        <taxon>Eukaryota</taxon>
        <taxon>Fungi</taxon>
        <taxon>Dikarya</taxon>
        <taxon>Ascomycota</taxon>
        <taxon>Pezizomycotina</taxon>
        <taxon>Dothideomycetes</taxon>
        <taxon>Dothideomycetes incertae sedis</taxon>
        <taxon>Botryosphaeriales</taxon>
        <taxon>Botryosphaeriaceae</taxon>
        <taxon>Lasiodiplodia</taxon>
    </lineage>
</organism>
<protein>
    <submittedName>
        <fullName evidence="1">Uncharacterized protein</fullName>
    </submittedName>
</protein>
<reference evidence="1" key="1">
    <citation type="submission" date="2022-12" db="EMBL/GenBank/DDBJ databases">
        <title>Genome Sequence of Lasiodiplodia mahajangana.</title>
        <authorList>
            <person name="Buettner E."/>
        </authorList>
    </citation>
    <scope>NUCLEOTIDE SEQUENCE</scope>
    <source>
        <strain evidence="1">VT137</strain>
    </source>
</reference>
<accession>A0ACC2JTY5</accession>
<sequence>MSPKRVRAQASAEEGPVREDVRFLNVFSAIWMKRKRPIFGRHDISRKIAKVSVSCTPSNRPQALPAFNDQNLTKLLTDAATTPIEENENLWEMAYEELKAAPDTKNIVETHEKIMSLQVERLRTSSIEVQGLANNIFNLSEVENTFEKFNAAERKDWMQKIAKDGLSRAEHITGGEKAVLAAVRFVKSCRASVSSALSSSLAASIAWVGVCTILPLLGNPIYQRLEHSMLLTYVLDQAEWYSKLSKTFARRPHLVADHIADSEGLHRDLQRKIIDIFKLLIRANMISVCRYYHKNNIVVMLRDSIVWDNWADMLKTIKMAEEVFRVRSKQYYNNTVAKSLDSIDKHMQHESRRERCNELLNLWSNYQTHRTETDPREILDGTGDWFFKHPHFVAWSQWTSDGGLLVLKTDPGCGKSVLAAEVIKRLEEEGTYTVAYFFFKKASGDNTAVDVLTAILHQLLSRHEELLDRSVKCGTSISDYMRRNSKAPPERMVGVLWDILEAATSPSKDHAVNMVCVLDGIDACDAHADLFCKRLQNYLAGNHQRIKFLITSRWSASSFSEEKVLFEHIATCSMIDVAKIEGSDDGKDDETRLRDEIIRENRRQDIDRVIEHGIKTLTNDDDESTQLRRLLQTGPQRTFLWVCLVFKYLRVEKSKIDTSPRSWIDRITQNDKISGPTQLPKDVDDAYEQLLRETEQHWSNREQLAAIFKIVAAAKRPLTLHELRIACAIQDVEQTKHNLKLEKATDIRRLHAMASQPTDMIEFRETIQQKCGFFLELDHLDRVTFFHETAREFLITTDKVPAHGSWKCSVDMTEAHIILARTCTLAIILRLIDISAGWYPMLSKIPMTEVATGRTATRPSLPTTLSNYFFIKSRGADISANLHTLCTNLLEQSETLLAHKALYLSASATVDAFPSLMAVGLAELAVHVIPRNNIDYGKRFALLADCYFSRFEILGNPEDLERAAGLFYDAKKEDFGEEDGEELARRIDKFAESQLQRYKFTGIEKDLDSAISLKWDAIGFTDRYSPNCDIRIAEARLFECEKPSNSENVLFMEDVEAWMADIEIWDVSNELRELLRELRRRVVSMRTAMEGNKVISRTPPF</sequence>
<gene>
    <name evidence="1" type="ORF">O1611_g2640</name>
</gene>